<evidence type="ECO:0008006" key="4">
    <source>
        <dbReference type="Google" id="ProtNLM"/>
    </source>
</evidence>
<dbReference type="OrthoDB" id="4159934at2"/>
<dbReference type="Gene3D" id="3.30.110.170">
    <property type="entry name" value="Protein of unknown function (DUF541), domain 1"/>
    <property type="match status" value="1"/>
</dbReference>
<dbReference type="Proteomes" id="UP000175971">
    <property type="component" value="Unassembled WGS sequence"/>
</dbReference>
<reference evidence="1 3" key="1">
    <citation type="journal article" date="2016" name="Front. Microbiol.">
        <title>Comparative Genomics Analysis of Streptomyces Species Reveals Their Adaptation to the Marine Environment and Their Diversity at the Genomic Level.</title>
        <authorList>
            <person name="Tian X."/>
            <person name="Zhang Z."/>
            <person name="Yang T."/>
            <person name="Chen M."/>
            <person name="Li J."/>
            <person name="Chen F."/>
            <person name="Yang J."/>
            <person name="Li W."/>
            <person name="Zhang B."/>
            <person name="Zhang Z."/>
            <person name="Wu J."/>
            <person name="Zhang C."/>
            <person name="Long L."/>
            <person name="Xiao J."/>
        </authorList>
    </citation>
    <scope>NUCLEOTIDE SEQUENCE [LARGE SCALE GENOMIC DNA]</scope>
    <source>
        <strain evidence="1 3">SCSIO M10372</strain>
    </source>
</reference>
<dbReference type="RefSeq" id="WP_070204690.1">
    <property type="nucleotide sequence ID" value="NZ_LJGZ01000108.1"/>
</dbReference>
<proteinExistence type="predicted"/>
<dbReference type="Pfam" id="PF04402">
    <property type="entry name" value="SIMPL"/>
    <property type="match status" value="1"/>
</dbReference>
<sequence>MNRNQSIEAPWGISVFGASSVDAVPDVARLRVAVGQTRESAAEAFEVTRRAVNRVREVVRGHGVPDHRVSTSRLNLESAHAFRNNEHTFVGYKCTAGFVIELRALDALETVLVDVVEAGANEVSGVEFDVQAKKELRAEARRAAVTAAREKAELYADAAGVRLGPVVHIQDVDSEQLQNTYRSHGRSAAGGGEGDLTTGKITVAAAGVLVGFSITAG</sequence>
<gene>
    <name evidence="1" type="ORF">AN221_38045</name>
    <name evidence="2" type="ORF">AN221_38055</name>
</gene>
<dbReference type="EMBL" id="LJGZ01000108">
    <property type="protein sequence ID" value="OEV15608.1"/>
    <property type="molecule type" value="Genomic_DNA"/>
</dbReference>
<dbReference type="PANTHER" id="PTHR34387">
    <property type="entry name" value="SLR1258 PROTEIN"/>
    <property type="match status" value="1"/>
</dbReference>
<dbReference type="PANTHER" id="PTHR34387:SF1">
    <property type="entry name" value="PERIPLASMIC IMMUNOGENIC PROTEIN"/>
    <property type="match status" value="1"/>
</dbReference>
<evidence type="ECO:0000313" key="3">
    <source>
        <dbReference type="Proteomes" id="UP000175971"/>
    </source>
</evidence>
<accession>A0A1E7LHC6</accession>
<dbReference type="PATRIC" id="fig|518642.7.peg.7617"/>
<dbReference type="GO" id="GO:0006974">
    <property type="term" value="P:DNA damage response"/>
    <property type="evidence" value="ECO:0007669"/>
    <property type="project" value="TreeGrafter"/>
</dbReference>
<dbReference type="EMBL" id="LJGZ01000108">
    <property type="protein sequence ID" value="OEV15607.1"/>
    <property type="molecule type" value="Genomic_DNA"/>
</dbReference>
<keyword evidence="3" id="KW-1185">Reference proteome</keyword>
<dbReference type="AlphaFoldDB" id="A0A1E7LHC6"/>
<organism evidence="1 3">
    <name type="scientific">Streptomyces nanshensis</name>
    <dbReference type="NCBI Taxonomy" id="518642"/>
    <lineage>
        <taxon>Bacteria</taxon>
        <taxon>Bacillati</taxon>
        <taxon>Actinomycetota</taxon>
        <taxon>Actinomycetes</taxon>
        <taxon>Kitasatosporales</taxon>
        <taxon>Streptomycetaceae</taxon>
        <taxon>Streptomyces</taxon>
    </lineage>
</organism>
<name>A0A1E7LHC6_9ACTN</name>
<dbReference type="Gene3D" id="3.30.70.2970">
    <property type="entry name" value="Protein of unknown function (DUF541), domain 2"/>
    <property type="match status" value="1"/>
</dbReference>
<dbReference type="InterPro" id="IPR052022">
    <property type="entry name" value="26kDa_periplasmic_antigen"/>
</dbReference>
<evidence type="ECO:0000313" key="2">
    <source>
        <dbReference type="EMBL" id="OEV15608.1"/>
    </source>
</evidence>
<evidence type="ECO:0000313" key="1">
    <source>
        <dbReference type="EMBL" id="OEV15607.1"/>
    </source>
</evidence>
<protein>
    <recommendedName>
        <fullName evidence="4">SIMPL domain-containing protein</fullName>
    </recommendedName>
</protein>
<comment type="caution">
    <text evidence="1">The sequence shown here is derived from an EMBL/GenBank/DDBJ whole genome shotgun (WGS) entry which is preliminary data.</text>
</comment>
<dbReference type="InterPro" id="IPR007497">
    <property type="entry name" value="SIMPL/DUF541"/>
</dbReference>